<dbReference type="InterPro" id="IPR022644">
    <property type="entry name" value="De-COase2_N"/>
</dbReference>
<evidence type="ECO:0000313" key="5">
    <source>
        <dbReference type="Proteomes" id="UP001320148"/>
    </source>
</evidence>
<organism evidence="4 5">
    <name type="scientific">Desulfoluna limicola</name>
    <dbReference type="NCBI Taxonomy" id="2810562"/>
    <lineage>
        <taxon>Bacteria</taxon>
        <taxon>Pseudomonadati</taxon>
        <taxon>Thermodesulfobacteriota</taxon>
        <taxon>Desulfobacteria</taxon>
        <taxon>Desulfobacterales</taxon>
        <taxon>Desulfolunaceae</taxon>
        <taxon>Desulfoluna</taxon>
    </lineage>
</organism>
<comment type="cofactor">
    <cofactor evidence="1">
        <name>pyridoxal 5'-phosphate</name>
        <dbReference type="ChEBI" id="CHEBI:597326"/>
    </cofactor>
</comment>
<dbReference type="RefSeq" id="WP_236890222.1">
    <property type="nucleotide sequence ID" value="NZ_AP024488.1"/>
</dbReference>
<dbReference type="Gene3D" id="3.20.20.10">
    <property type="entry name" value="Alanine racemase"/>
    <property type="match status" value="1"/>
</dbReference>
<dbReference type="SUPFAM" id="SSF50621">
    <property type="entry name" value="Alanine racemase C-terminal domain-like"/>
    <property type="match status" value="1"/>
</dbReference>
<dbReference type="InterPro" id="IPR000183">
    <property type="entry name" value="Orn/DAP/Arg_de-COase"/>
</dbReference>
<evidence type="ECO:0000313" key="4">
    <source>
        <dbReference type="EMBL" id="BCS98853.1"/>
    </source>
</evidence>
<dbReference type="SUPFAM" id="SSF51419">
    <property type="entry name" value="PLP-binding barrel"/>
    <property type="match status" value="1"/>
</dbReference>
<keyword evidence="2" id="KW-0663">Pyridoxal phosphate</keyword>
<dbReference type="PRINTS" id="PR01182">
    <property type="entry name" value="ORNDCRBXLASE"/>
</dbReference>
<evidence type="ECO:0000256" key="2">
    <source>
        <dbReference type="ARBA" id="ARBA00022898"/>
    </source>
</evidence>
<reference evidence="4 5" key="1">
    <citation type="submission" date="2021-02" db="EMBL/GenBank/DDBJ databases">
        <title>Complete genome of Desulfoluna sp. strain ASN36.</title>
        <authorList>
            <person name="Takahashi A."/>
            <person name="Kojima H."/>
            <person name="Fukui M."/>
        </authorList>
    </citation>
    <scope>NUCLEOTIDE SEQUENCE [LARGE SCALE GENOMIC DNA]</scope>
    <source>
        <strain evidence="4 5">ASN36</strain>
    </source>
</reference>
<dbReference type="EMBL" id="AP024488">
    <property type="protein sequence ID" value="BCS98853.1"/>
    <property type="molecule type" value="Genomic_DNA"/>
</dbReference>
<dbReference type="InterPro" id="IPR002433">
    <property type="entry name" value="Orn_de-COase"/>
</dbReference>
<dbReference type="PANTHER" id="PTHR43727:SF2">
    <property type="entry name" value="GROUP IV DECARBOXYLASE"/>
    <property type="match status" value="1"/>
</dbReference>
<dbReference type="PANTHER" id="PTHR43727">
    <property type="entry name" value="DIAMINOPIMELATE DECARBOXYLASE"/>
    <property type="match status" value="1"/>
</dbReference>
<dbReference type="InterPro" id="IPR009006">
    <property type="entry name" value="Ala_racemase/Decarboxylase_C"/>
</dbReference>
<evidence type="ECO:0000256" key="1">
    <source>
        <dbReference type="ARBA" id="ARBA00001933"/>
    </source>
</evidence>
<sequence>MKDDALNDHLQKTEAILNQNPLPLSKGIVTTLVKGLINERSRFLEPDQPHPSPFYYLDREILTNQARRFQSVFQDHLPKTEFFYAVKSNNHPTVSKTLLQEGFGLNVSSGEEVKDALAWGAQRIVFSGPGKTDDELRLAAWNNRSVCVLIDSFGELERLQAIAREQKVVVRAGVRLTTTPNGLWRKFGIPLSQLQRFWDHTRRLPNILFEGLQFHTGWNLTPGAQVSFLMALGKTLATMPDRFKDRIAFLDIGGGYWPEEGEWIQPDATPRGRLRIALGEKPDNSLATAHAPGTSIATFAGTLAQALQTHIFPHLDCRVCFEPGRWLVNNAMHLVLSVVDKKEADLVITDAGTNAIGWERFESDYAPIINLSRPALSETPCHVLGSLCTPHDVWGYSYWGSGIEPGDRLLIPNQGAYTYSLRQHFIKKVPPVVVA</sequence>
<dbReference type="Pfam" id="PF02784">
    <property type="entry name" value="Orn_Arg_deC_N"/>
    <property type="match status" value="1"/>
</dbReference>
<gene>
    <name evidence="4" type="primary">lsyA-2</name>
    <name evidence="4" type="ORF">DSLASN_44850</name>
</gene>
<dbReference type="InterPro" id="IPR029066">
    <property type="entry name" value="PLP-binding_barrel"/>
</dbReference>
<accession>A0ABM7PNL6</accession>
<protein>
    <submittedName>
        <fullName evidence="4">Diaminopimelate decarboxylase</fullName>
    </submittedName>
</protein>
<dbReference type="Proteomes" id="UP001320148">
    <property type="component" value="Chromosome"/>
</dbReference>
<proteinExistence type="predicted"/>
<name>A0ABM7PNL6_9BACT</name>
<dbReference type="Gene3D" id="2.40.37.10">
    <property type="entry name" value="Lyase, Ornithine Decarboxylase, Chain A, domain 1"/>
    <property type="match status" value="1"/>
</dbReference>
<evidence type="ECO:0000259" key="3">
    <source>
        <dbReference type="Pfam" id="PF02784"/>
    </source>
</evidence>
<keyword evidence="5" id="KW-1185">Reference proteome</keyword>
<dbReference type="PRINTS" id="PR01179">
    <property type="entry name" value="ODADCRBXLASE"/>
</dbReference>
<feature type="domain" description="Orn/DAP/Arg decarboxylase 2 N-terminal" evidence="3">
    <location>
        <begin position="69"/>
        <end position="328"/>
    </location>
</feature>